<sequence>MDKDNFDTTEKKDSLETCSTLTITSCNSFNESSYLIEKVAHDETDFDADSIFNKISSSLIAMLQGVEVLCNFSILYLFKDNYELHPASLNVILSLIKVPWSIKLLWAVLSDSCPIFGHRRKYYLLFGSFLCVLSLITLGLINHTNITLTVILLTTYFFGSSVCNVIGEAQVVESSRKSNINCSTKNVSIFFAFRKLSFAIMSYLSGYLLSIMTKQHIFLIGSFLPLCVFVSAFFIIEKKNYKKSSIKAQVKCIYDIIKISYIKNFILFIFIMMSMPSCGNTLFFYMTNELKFSPNLLGKMSMFQSLASLIAILSYMFFFNKIDMAKLLLYSTIIITPFCLLPLIVVKKLNAFLYIPNSLFIITDTVLIEFIGEFQTMPILVQCSRIIPEGFESTIYSLLLSSNNLAIVISSFFSSTLTYVLGITSTNFKNLPILITVCCLTNIIPIFFLYSLLGFNNEKKMTNERKKNREKKDKNRSLPKCGLTSEYYHYQTTHYFSPENSDIDEITHLSGKLEINDLNDE</sequence>
<evidence type="ECO:0000256" key="3">
    <source>
        <dbReference type="ARBA" id="ARBA00022448"/>
    </source>
</evidence>
<feature type="transmembrane region" description="Helical" evidence="7">
    <location>
        <begin position="122"/>
        <end position="141"/>
    </location>
</feature>
<reference evidence="8 9" key="1">
    <citation type="submission" date="2016-06" db="EMBL/GenBank/DDBJ databases">
        <authorList>
            <consortium name="Pathogen Informatics"/>
        </authorList>
    </citation>
    <scope>NUCLEOTIDE SEQUENCE [LARGE SCALE GENOMIC DNA]</scope>
    <source>
        <strain evidence="8">PmlGA01</strain>
    </source>
</reference>
<feature type="transmembrane region" description="Helical" evidence="7">
    <location>
        <begin position="147"/>
        <end position="166"/>
    </location>
</feature>
<evidence type="ECO:0000256" key="4">
    <source>
        <dbReference type="ARBA" id="ARBA00022692"/>
    </source>
</evidence>
<keyword evidence="6 7" id="KW-0472">Membrane</keyword>
<proteinExistence type="inferred from homology"/>
<feature type="transmembrane region" description="Helical" evidence="7">
    <location>
        <begin position="216"/>
        <end position="236"/>
    </location>
</feature>
<keyword evidence="4 7" id="KW-0812">Transmembrane</keyword>
<dbReference type="VEuPathDB" id="PlasmoDB:PmUG01_05017400"/>
<feature type="transmembrane region" description="Helical" evidence="7">
    <location>
        <begin position="59"/>
        <end position="78"/>
    </location>
</feature>
<feature type="transmembrane region" description="Helical" evidence="7">
    <location>
        <begin position="393"/>
        <end position="413"/>
    </location>
</feature>
<feature type="transmembrane region" description="Helical" evidence="7">
    <location>
        <begin position="327"/>
        <end position="345"/>
    </location>
</feature>
<evidence type="ECO:0000256" key="2">
    <source>
        <dbReference type="ARBA" id="ARBA00007015"/>
    </source>
</evidence>
<organism evidence="8 9">
    <name type="scientific">Plasmodium malariae</name>
    <dbReference type="NCBI Taxonomy" id="5858"/>
    <lineage>
        <taxon>Eukaryota</taxon>
        <taxon>Sar</taxon>
        <taxon>Alveolata</taxon>
        <taxon>Apicomplexa</taxon>
        <taxon>Aconoidasida</taxon>
        <taxon>Haemosporida</taxon>
        <taxon>Plasmodiidae</taxon>
        <taxon>Plasmodium</taxon>
        <taxon>Plasmodium (Plasmodium)</taxon>
    </lineage>
</organism>
<dbReference type="Pfam" id="PF03092">
    <property type="entry name" value="BT1"/>
    <property type="match status" value="1"/>
</dbReference>
<comment type="subcellular location">
    <subcellularLocation>
        <location evidence="1">Membrane</location>
        <topology evidence="1">Multi-pass membrane protein</topology>
    </subcellularLocation>
</comment>
<dbReference type="GO" id="GO:0016020">
    <property type="term" value="C:membrane"/>
    <property type="evidence" value="ECO:0007669"/>
    <property type="project" value="UniProtKB-SubCell"/>
</dbReference>
<feature type="transmembrane region" description="Helical" evidence="7">
    <location>
        <begin position="433"/>
        <end position="455"/>
    </location>
</feature>
<evidence type="ECO:0000256" key="6">
    <source>
        <dbReference type="ARBA" id="ARBA00023136"/>
    </source>
</evidence>
<evidence type="ECO:0000256" key="5">
    <source>
        <dbReference type="ARBA" id="ARBA00022989"/>
    </source>
</evidence>
<evidence type="ECO:0000313" key="8">
    <source>
        <dbReference type="EMBL" id="SBT74840.1"/>
    </source>
</evidence>
<feature type="transmembrane region" description="Helical" evidence="7">
    <location>
        <begin position="187"/>
        <end position="210"/>
    </location>
</feature>
<evidence type="ECO:0000313" key="9">
    <source>
        <dbReference type="Proteomes" id="UP000219799"/>
    </source>
</evidence>
<dbReference type="EMBL" id="LT594493">
    <property type="protein sequence ID" value="SBT74840.1"/>
    <property type="molecule type" value="Genomic_DNA"/>
</dbReference>
<keyword evidence="3" id="KW-0813">Transport</keyword>
<comment type="similarity">
    <text evidence="2">Belongs to the major facilitator superfamily. Folate-biopterin transporter (TC 2.A.71) family.</text>
</comment>
<dbReference type="AlphaFoldDB" id="A0A1C3KLH3"/>
<dbReference type="SUPFAM" id="SSF103473">
    <property type="entry name" value="MFS general substrate transporter"/>
    <property type="match status" value="1"/>
</dbReference>
<feature type="transmembrane region" description="Helical" evidence="7">
    <location>
        <begin position="301"/>
        <end position="320"/>
    </location>
</feature>
<feature type="transmembrane region" description="Helical" evidence="7">
    <location>
        <begin position="265"/>
        <end position="286"/>
    </location>
</feature>
<feature type="transmembrane region" description="Helical" evidence="7">
    <location>
        <begin position="90"/>
        <end position="110"/>
    </location>
</feature>
<evidence type="ECO:0000256" key="1">
    <source>
        <dbReference type="ARBA" id="ARBA00004141"/>
    </source>
</evidence>
<dbReference type="Gene3D" id="1.20.1250.20">
    <property type="entry name" value="MFS general substrate transporter like domains"/>
    <property type="match status" value="1"/>
</dbReference>
<protein>
    <submittedName>
        <fullName evidence="8">Folate transporter 1, putative</fullName>
    </submittedName>
</protein>
<evidence type="ECO:0000256" key="7">
    <source>
        <dbReference type="SAM" id="Phobius"/>
    </source>
</evidence>
<feature type="transmembrane region" description="Helical" evidence="7">
    <location>
        <begin position="351"/>
        <end position="372"/>
    </location>
</feature>
<keyword evidence="5 7" id="KW-1133">Transmembrane helix</keyword>
<dbReference type="InterPro" id="IPR039309">
    <property type="entry name" value="BT1"/>
</dbReference>
<dbReference type="PANTHER" id="PTHR31585">
    <property type="entry name" value="FOLATE-BIOPTERIN TRANSPORTER 1, CHLOROPLASTIC"/>
    <property type="match status" value="1"/>
</dbReference>
<gene>
    <name evidence="8" type="primary">FT1</name>
    <name evidence="8" type="ORF">PMLGA01_050006700</name>
</gene>
<dbReference type="PANTHER" id="PTHR31585:SF0">
    <property type="entry name" value="FOLATE-BIOPTERIN TRANSPORTER 1, CHLOROPLASTIC"/>
    <property type="match status" value="1"/>
</dbReference>
<name>A0A1C3KLH3_PLAMA</name>
<accession>A0A1C3KLH3</accession>
<dbReference type="Proteomes" id="UP000219799">
    <property type="component" value="Chromosome 5"/>
</dbReference>
<dbReference type="CDD" id="cd17484">
    <property type="entry name" value="MFS_FBT"/>
    <property type="match status" value="1"/>
</dbReference>
<dbReference type="InterPro" id="IPR036259">
    <property type="entry name" value="MFS_trans_sf"/>
</dbReference>